<evidence type="ECO:0000313" key="2">
    <source>
        <dbReference type="EMBL" id="KAB2373795.1"/>
    </source>
</evidence>
<protein>
    <submittedName>
        <fullName evidence="2">Uncharacterized protein</fullName>
    </submittedName>
</protein>
<comment type="caution">
    <text evidence="2">The sequence shown here is derived from an EMBL/GenBank/DDBJ whole genome shotgun (WGS) entry which is preliminary data.</text>
</comment>
<name>A0A6L3VQH1_9ACTN</name>
<gene>
    <name evidence="2" type="ORF">F9B16_28250</name>
</gene>
<organism evidence="2 3">
    <name type="scientific">Actinomadura montaniterrae</name>
    <dbReference type="NCBI Taxonomy" id="1803903"/>
    <lineage>
        <taxon>Bacteria</taxon>
        <taxon>Bacillati</taxon>
        <taxon>Actinomycetota</taxon>
        <taxon>Actinomycetes</taxon>
        <taxon>Streptosporangiales</taxon>
        <taxon>Thermomonosporaceae</taxon>
        <taxon>Actinomadura</taxon>
    </lineage>
</organism>
<accession>A0A6L3VQH1</accession>
<dbReference type="RefSeq" id="WP_151543244.1">
    <property type="nucleotide sequence ID" value="NZ_WBMR01000098.1"/>
</dbReference>
<keyword evidence="3" id="KW-1185">Reference proteome</keyword>
<sequence length="95" mass="10809">MYVIRLPDGTLRVPHSVLAGDDGPADDGPGADRERGGRIIADAYVEIGPGDPDYDRLLGQSLTEQELEDRRRRWRDEDAELARRFEEWRDGEAEE</sequence>
<dbReference type="EMBL" id="WBMR01000098">
    <property type="protein sequence ID" value="KAB2373795.1"/>
    <property type="molecule type" value="Genomic_DNA"/>
</dbReference>
<dbReference type="Proteomes" id="UP000483004">
    <property type="component" value="Unassembled WGS sequence"/>
</dbReference>
<dbReference type="AlphaFoldDB" id="A0A6L3VQH1"/>
<proteinExistence type="predicted"/>
<evidence type="ECO:0000313" key="3">
    <source>
        <dbReference type="Proteomes" id="UP000483004"/>
    </source>
</evidence>
<evidence type="ECO:0000256" key="1">
    <source>
        <dbReference type="SAM" id="MobiDB-lite"/>
    </source>
</evidence>
<feature type="compositionally biased region" description="Low complexity" evidence="1">
    <location>
        <begin position="19"/>
        <end position="28"/>
    </location>
</feature>
<dbReference type="OrthoDB" id="3540315at2"/>
<feature type="region of interest" description="Disordered" evidence="1">
    <location>
        <begin position="15"/>
        <end position="35"/>
    </location>
</feature>
<reference evidence="2 3" key="1">
    <citation type="submission" date="2019-09" db="EMBL/GenBank/DDBJ databases">
        <title>Actinomadura physcomitrii sp. nov., a novel actinomycete isolated from moss [Physcomitrium sphaericum (Ludw) Fuernr].</title>
        <authorList>
            <person name="Liu C."/>
            <person name="Zhuang X."/>
        </authorList>
    </citation>
    <scope>NUCLEOTIDE SEQUENCE [LARGE SCALE GENOMIC DNA]</scope>
    <source>
        <strain evidence="2 3">CYP1-1B</strain>
    </source>
</reference>